<dbReference type="InterPro" id="IPR035906">
    <property type="entry name" value="MetI-like_sf"/>
</dbReference>
<keyword evidence="11" id="KW-1185">Reference proteome</keyword>
<comment type="caution">
    <text evidence="10">The sequence shown here is derived from an EMBL/GenBank/DDBJ whole genome shotgun (WGS) entry which is preliminary data.</text>
</comment>
<dbReference type="CDD" id="cd06261">
    <property type="entry name" value="TM_PBP2"/>
    <property type="match status" value="1"/>
</dbReference>
<feature type="transmembrane region" description="Helical" evidence="8">
    <location>
        <begin position="261"/>
        <end position="282"/>
    </location>
</feature>
<dbReference type="EMBL" id="ABVL01000007">
    <property type="protein sequence ID" value="EDY19694.1"/>
    <property type="molecule type" value="Genomic_DNA"/>
</dbReference>
<evidence type="ECO:0000256" key="5">
    <source>
        <dbReference type="ARBA" id="ARBA00022692"/>
    </source>
</evidence>
<evidence type="ECO:0000256" key="7">
    <source>
        <dbReference type="ARBA" id="ARBA00023136"/>
    </source>
</evidence>
<keyword evidence="6 8" id="KW-1133">Transmembrane helix</keyword>
<keyword evidence="10" id="KW-0808">Transferase</keyword>
<accession>B4D1T2</accession>
<reference evidence="10 11" key="1">
    <citation type="journal article" date="2011" name="J. Bacteriol.">
        <title>Genome sequence of Chthoniobacter flavus Ellin428, an aerobic heterotrophic soil bacterium.</title>
        <authorList>
            <person name="Kant R."/>
            <person name="van Passel M.W."/>
            <person name="Palva A."/>
            <person name="Lucas S."/>
            <person name="Lapidus A."/>
            <person name="Glavina Del Rio T."/>
            <person name="Dalin E."/>
            <person name="Tice H."/>
            <person name="Bruce D."/>
            <person name="Goodwin L."/>
            <person name="Pitluck S."/>
            <person name="Larimer F.W."/>
            <person name="Land M.L."/>
            <person name="Hauser L."/>
            <person name="Sangwan P."/>
            <person name="de Vos W.M."/>
            <person name="Janssen P.H."/>
            <person name="Smidt H."/>
        </authorList>
    </citation>
    <scope>NUCLEOTIDE SEQUENCE [LARGE SCALE GENOMIC DNA]</scope>
    <source>
        <strain evidence="10 11">Ellin428</strain>
    </source>
</reference>
<dbReference type="InParanoid" id="B4D1T2"/>
<dbReference type="GO" id="GO:0055085">
    <property type="term" value="P:transmembrane transport"/>
    <property type="evidence" value="ECO:0007669"/>
    <property type="project" value="InterPro"/>
</dbReference>
<dbReference type="EC" id="2.1.3.3" evidence="10"/>
<evidence type="ECO:0000256" key="2">
    <source>
        <dbReference type="ARBA" id="ARBA00007069"/>
    </source>
</evidence>
<evidence type="ECO:0000256" key="3">
    <source>
        <dbReference type="ARBA" id="ARBA00022448"/>
    </source>
</evidence>
<feature type="transmembrane region" description="Helical" evidence="8">
    <location>
        <begin position="114"/>
        <end position="139"/>
    </location>
</feature>
<feature type="domain" description="ABC transmembrane type-1" evidence="9">
    <location>
        <begin position="77"/>
        <end position="279"/>
    </location>
</feature>
<sequence length="287" mass="31426">MSSAAPARPRFRLPSGMRLVNGLCGGWTALIFVFLYVPILLLVVYSFNASDLAVVWTGFTFDWYTKLWHNGPLIDALENSLIIASITTLLSVLLGTSGAWLLHRYRFPMLKTLTTLVFVPMVIPEVIMGVSLMILFSVLENPLNNLLAHFTDSEFGPGFVTVIVAHTTFCFPFVLVAVQARLADVDPFLEEAALDLGATPSKAFLLVMVPFLLPAIVSGALLAFTLSMDEYIVTLFTTGPESQTLPLKVFGMARKGLDPSLNAISTVFILATVILVVLAEMVRKINR</sequence>
<evidence type="ECO:0000256" key="8">
    <source>
        <dbReference type="RuleBase" id="RU363032"/>
    </source>
</evidence>
<dbReference type="AlphaFoldDB" id="B4D1T2"/>
<evidence type="ECO:0000256" key="1">
    <source>
        <dbReference type="ARBA" id="ARBA00004651"/>
    </source>
</evidence>
<dbReference type="InterPro" id="IPR000515">
    <property type="entry name" value="MetI-like"/>
</dbReference>
<dbReference type="GO" id="GO:0004585">
    <property type="term" value="F:ornithine carbamoyltransferase activity"/>
    <property type="evidence" value="ECO:0007669"/>
    <property type="project" value="UniProtKB-EC"/>
</dbReference>
<evidence type="ECO:0000259" key="9">
    <source>
        <dbReference type="PROSITE" id="PS50928"/>
    </source>
</evidence>
<evidence type="ECO:0000256" key="6">
    <source>
        <dbReference type="ARBA" id="ARBA00022989"/>
    </source>
</evidence>
<dbReference type="Gene3D" id="1.10.3720.10">
    <property type="entry name" value="MetI-like"/>
    <property type="match status" value="1"/>
</dbReference>
<name>B4D1T2_9BACT</name>
<dbReference type="PANTHER" id="PTHR43848:SF2">
    <property type="entry name" value="PUTRESCINE TRANSPORT SYSTEM PERMEASE PROTEIN POTI"/>
    <property type="match status" value="1"/>
</dbReference>
<comment type="similarity">
    <text evidence="2">Belongs to the binding-protein-dependent transport system permease family. CysTW subfamily.</text>
</comment>
<dbReference type="SUPFAM" id="SSF161098">
    <property type="entry name" value="MetI-like"/>
    <property type="match status" value="1"/>
</dbReference>
<keyword evidence="4" id="KW-1003">Cell membrane</keyword>
<dbReference type="STRING" id="497964.CfE428DRAFT_2870"/>
<evidence type="ECO:0000313" key="11">
    <source>
        <dbReference type="Proteomes" id="UP000005824"/>
    </source>
</evidence>
<evidence type="ECO:0000313" key="10">
    <source>
        <dbReference type="EMBL" id="EDY19694.1"/>
    </source>
</evidence>
<dbReference type="PROSITE" id="PS50928">
    <property type="entry name" value="ABC_TM1"/>
    <property type="match status" value="1"/>
</dbReference>
<proteinExistence type="inferred from homology"/>
<organism evidence="10 11">
    <name type="scientific">Chthoniobacter flavus Ellin428</name>
    <dbReference type="NCBI Taxonomy" id="497964"/>
    <lineage>
        <taxon>Bacteria</taxon>
        <taxon>Pseudomonadati</taxon>
        <taxon>Verrucomicrobiota</taxon>
        <taxon>Spartobacteria</taxon>
        <taxon>Chthoniobacterales</taxon>
        <taxon>Chthoniobacteraceae</taxon>
        <taxon>Chthoniobacter</taxon>
    </lineage>
</organism>
<feature type="transmembrane region" description="Helical" evidence="8">
    <location>
        <begin position="159"/>
        <end position="182"/>
    </location>
</feature>
<dbReference type="Proteomes" id="UP000005824">
    <property type="component" value="Unassembled WGS sequence"/>
</dbReference>
<dbReference type="PANTHER" id="PTHR43848">
    <property type="entry name" value="PUTRESCINE TRANSPORT SYSTEM PERMEASE PROTEIN POTI"/>
    <property type="match status" value="1"/>
</dbReference>
<evidence type="ECO:0000256" key="4">
    <source>
        <dbReference type="ARBA" id="ARBA00022475"/>
    </source>
</evidence>
<keyword evidence="7 8" id="KW-0472">Membrane</keyword>
<dbReference type="InterPro" id="IPR051789">
    <property type="entry name" value="Bact_Polyamine_Transport"/>
</dbReference>
<protein>
    <submittedName>
        <fullName evidence="10">Ornithine carbamoyltransferase</fullName>
        <ecNumber evidence="10">2.1.3.3</ecNumber>
    </submittedName>
</protein>
<feature type="transmembrane region" description="Helical" evidence="8">
    <location>
        <begin position="20"/>
        <end position="47"/>
    </location>
</feature>
<dbReference type="FunCoup" id="B4D1T2">
    <property type="interactions" value="114"/>
</dbReference>
<keyword evidence="5 8" id="KW-0812">Transmembrane</keyword>
<feature type="transmembrane region" description="Helical" evidence="8">
    <location>
        <begin position="81"/>
        <end position="102"/>
    </location>
</feature>
<dbReference type="RefSeq" id="WP_006980195.1">
    <property type="nucleotide sequence ID" value="NZ_ABVL01000007.1"/>
</dbReference>
<dbReference type="eggNOG" id="COG1177">
    <property type="taxonomic scope" value="Bacteria"/>
</dbReference>
<gene>
    <name evidence="10" type="ORF">CfE428DRAFT_2870</name>
</gene>
<comment type="subcellular location">
    <subcellularLocation>
        <location evidence="1 8">Cell membrane</location>
        <topology evidence="1 8">Multi-pass membrane protein</topology>
    </subcellularLocation>
</comment>
<feature type="transmembrane region" description="Helical" evidence="8">
    <location>
        <begin position="203"/>
        <end position="226"/>
    </location>
</feature>
<keyword evidence="3 8" id="KW-0813">Transport</keyword>
<dbReference type="GO" id="GO:0005886">
    <property type="term" value="C:plasma membrane"/>
    <property type="evidence" value="ECO:0007669"/>
    <property type="project" value="UniProtKB-SubCell"/>
</dbReference>
<dbReference type="Pfam" id="PF00528">
    <property type="entry name" value="BPD_transp_1"/>
    <property type="match status" value="1"/>
</dbReference>